<dbReference type="SUPFAM" id="SSF53901">
    <property type="entry name" value="Thiolase-like"/>
    <property type="match status" value="1"/>
</dbReference>
<evidence type="ECO:0000256" key="1">
    <source>
        <dbReference type="ARBA" id="ARBA00022450"/>
    </source>
</evidence>
<organism evidence="6 7">
    <name type="scientific">Stichopus japonicus</name>
    <name type="common">Sea cucumber</name>
    <dbReference type="NCBI Taxonomy" id="307972"/>
    <lineage>
        <taxon>Eukaryota</taxon>
        <taxon>Metazoa</taxon>
        <taxon>Echinodermata</taxon>
        <taxon>Eleutherozoa</taxon>
        <taxon>Echinozoa</taxon>
        <taxon>Holothuroidea</taxon>
        <taxon>Aspidochirotacea</taxon>
        <taxon>Aspidochirotida</taxon>
        <taxon>Stichopodidae</taxon>
        <taxon>Apostichopus</taxon>
    </lineage>
</organism>
<dbReference type="AlphaFoldDB" id="A0A2G8JER1"/>
<proteinExistence type="inferred from homology"/>
<keyword evidence="7" id="KW-1185">Reference proteome</keyword>
<dbReference type="PANTHER" id="PTHR43775">
    <property type="entry name" value="FATTY ACID SYNTHASE"/>
    <property type="match status" value="1"/>
</dbReference>
<dbReference type="OrthoDB" id="329835at2759"/>
<evidence type="ECO:0000313" key="7">
    <source>
        <dbReference type="Proteomes" id="UP000230750"/>
    </source>
</evidence>
<dbReference type="Pfam" id="PF00109">
    <property type="entry name" value="ketoacyl-synt"/>
    <property type="match status" value="1"/>
</dbReference>
<dbReference type="PANTHER" id="PTHR43775:SF37">
    <property type="entry name" value="SI:DKEY-61P9.11"/>
    <property type="match status" value="1"/>
</dbReference>
<dbReference type="CDD" id="cd00833">
    <property type="entry name" value="PKS"/>
    <property type="match status" value="1"/>
</dbReference>
<dbReference type="InterPro" id="IPR032821">
    <property type="entry name" value="PKS_assoc"/>
</dbReference>
<evidence type="ECO:0000256" key="4">
    <source>
        <dbReference type="SAM" id="MobiDB-lite"/>
    </source>
</evidence>
<gene>
    <name evidence="6" type="ORF">BSL78_28940</name>
</gene>
<keyword evidence="3" id="KW-0808">Transferase</keyword>
<dbReference type="InterPro" id="IPR050091">
    <property type="entry name" value="PKS_NRPS_Biosynth_Enz"/>
</dbReference>
<dbReference type="Proteomes" id="UP000230750">
    <property type="component" value="Unassembled WGS sequence"/>
</dbReference>
<dbReference type="Pfam" id="PF16197">
    <property type="entry name" value="KAsynt_C_assoc"/>
    <property type="match status" value="1"/>
</dbReference>
<evidence type="ECO:0000256" key="2">
    <source>
        <dbReference type="ARBA" id="ARBA00022553"/>
    </source>
</evidence>
<dbReference type="GO" id="GO:0004312">
    <property type="term" value="F:fatty acid synthase activity"/>
    <property type="evidence" value="ECO:0007669"/>
    <property type="project" value="TreeGrafter"/>
</dbReference>
<dbReference type="InterPro" id="IPR014030">
    <property type="entry name" value="Ketoacyl_synth_N"/>
</dbReference>
<dbReference type="InterPro" id="IPR014031">
    <property type="entry name" value="Ketoacyl_synth_C"/>
</dbReference>
<feature type="domain" description="Ketosynthase family 3 (KS3)" evidence="5">
    <location>
        <begin position="1"/>
        <end position="235"/>
    </location>
</feature>
<dbReference type="GO" id="GO:0006633">
    <property type="term" value="P:fatty acid biosynthetic process"/>
    <property type="evidence" value="ECO:0007669"/>
    <property type="project" value="TreeGrafter"/>
</dbReference>
<dbReference type="InterPro" id="IPR016039">
    <property type="entry name" value="Thiolase-like"/>
</dbReference>
<dbReference type="STRING" id="307972.A0A2G8JER1"/>
<dbReference type="Gene3D" id="3.40.47.10">
    <property type="match status" value="1"/>
</dbReference>
<dbReference type="Pfam" id="PF02801">
    <property type="entry name" value="Ketoacyl-synt_C"/>
    <property type="match status" value="1"/>
</dbReference>
<reference evidence="6 7" key="1">
    <citation type="journal article" date="2017" name="PLoS Biol.">
        <title>The sea cucumber genome provides insights into morphological evolution and visceral regeneration.</title>
        <authorList>
            <person name="Zhang X."/>
            <person name="Sun L."/>
            <person name="Yuan J."/>
            <person name="Sun Y."/>
            <person name="Gao Y."/>
            <person name="Zhang L."/>
            <person name="Li S."/>
            <person name="Dai H."/>
            <person name="Hamel J.F."/>
            <person name="Liu C."/>
            <person name="Yu Y."/>
            <person name="Liu S."/>
            <person name="Lin W."/>
            <person name="Guo K."/>
            <person name="Jin S."/>
            <person name="Xu P."/>
            <person name="Storey K.B."/>
            <person name="Huan P."/>
            <person name="Zhang T."/>
            <person name="Zhou Y."/>
            <person name="Zhang J."/>
            <person name="Lin C."/>
            <person name="Li X."/>
            <person name="Xing L."/>
            <person name="Huo D."/>
            <person name="Sun M."/>
            <person name="Wang L."/>
            <person name="Mercier A."/>
            <person name="Li F."/>
            <person name="Yang H."/>
            <person name="Xiang J."/>
        </authorList>
    </citation>
    <scope>NUCLEOTIDE SEQUENCE [LARGE SCALE GENOMIC DNA]</scope>
    <source>
        <strain evidence="6">Shaxun</strain>
        <tissue evidence="6">Muscle</tissue>
    </source>
</reference>
<accession>A0A2G8JER1</accession>
<keyword evidence="2" id="KW-0597">Phosphoprotein</keyword>
<feature type="region of interest" description="Disordered" evidence="4">
    <location>
        <begin position="234"/>
        <end position="253"/>
    </location>
</feature>
<evidence type="ECO:0000313" key="6">
    <source>
        <dbReference type="EMBL" id="PIK34236.1"/>
    </source>
</evidence>
<evidence type="ECO:0000256" key="3">
    <source>
        <dbReference type="RuleBase" id="RU003694"/>
    </source>
</evidence>
<comment type="caution">
    <text evidence="6">The sequence shown here is derived from an EMBL/GenBank/DDBJ whole genome shotgun (WGS) entry which is preliminary data.</text>
</comment>
<name>A0A2G8JER1_STIJA</name>
<evidence type="ECO:0000259" key="5">
    <source>
        <dbReference type="PROSITE" id="PS52004"/>
    </source>
</evidence>
<dbReference type="PROSITE" id="PS52004">
    <property type="entry name" value="KS3_2"/>
    <property type="match status" value="1"/>
</dbReference>
<dbReference type="EMBL" id="MRZV01002238">
    <property type="protein sequence ID" value="PIK34236.1"/>
    <property type="molecule type" value="Genomic_DNA"/>
</dbReference>
<protein>
    <submittedName>
        <fullName evidence="6">Polyketide synthase 2</fullName>
    </submittedName>
</protein>
<dbReference type="InterPro" id="IPR020841">
    <property type="entry name" value="PKS_Beta-ketoAc_synthase_dom"/>
</dbReference>
<dbReference type="SMART" id="SM00825">
    <property type="entry name" value="PKS_KS"/>
    <property type="match status" value="1"/>
</dbReference>
<keyword evidence="1" id="KW-0596">Phosphopantetheine</keyword>
<comment type="similarity">
    <text evidence="3">Belongs to the thiolase-like superfamily. Beta-ketoacyl-ACP synthases family.</text>
</comment>
<sequence length="264" mass="28482">MQSCNCGRGQSVTTSFYNHSSLPARMLAKDGKCKSFDNRADGYSRGEGVGIVVLKSLKKALEDGDRIHAVIRGGAINNDGRTNGITTPNTDAQVSLLKRAYESAKISPQEVPYVEAHGTGTQAGDAAELTAIGSVLGIGRSEHYPPLTIGSVKANFGHTEGAAGVASVIKLCLVLQKRQIPKLVHFQIRNEKVDWENFQINLPTDSVEWPQKSKNVAGCSSFGFGGANAHLVLEAPPNNRKPSQREDDSRNDIYPTVHFCPLRV</sequence>